<evidence type="ECO:0000256" key="1">
    <source>
        <dbReference type="SAM" id="MobiDB-lite"/>
    </source>
</evidence>
<comment type="caution">
    <text evidence="3">The sequence shown here is derived from an EMBL/GenBank/DDBJ whole genome shotgun (WGS) entry which is preliminary data.</text>
</comment>
<dbReference type="RefSeq" id="WP_284340538.1">
    <property type="nucleotide sequence ID" value="NZ_BSNS01000011.1"/>
</dbReference>
<dbReference type="InterPro" id="IPR051043">
    <property type="entry name" value="Sulfatase_Mod_Factor_Kinase"/>
</dbReference>
<organism evidence="3 4">
    <name type="scientific">Devosia nitrariae</name>
    <dbReference type="NCBI Taxonomy" id="2071872"/>
    <lineage>
        <taxon>Bacteria</taxon>
        <taxon>Pseudomonadati</taxon>
        <taxon>Pseudomonadota</taxon>
        <taxon>Alphaproteobacteria</taxon>
        <taxon>Hyphomicrobiales</taxon>
        <taxon>Devosiaceae</taxon>
        <taxon>Devosia</taxon>
    </lineage>
</organism>
<evidence type="ECO:0000259" key="2">
    <source>
        <dbReference type="Pfam" id="PF03781"/>
    </source>
</evidence>
<evidence type="ECO:0000313" key="3">
    <source>
        <dbReference type="EMBL" id="GLQ55101.1"/>
    </source>
</evidence>
<sequence>MSSCCSPPGRGGTIEAENPLPRQVTATASADTADIPGGVVQTGTRRPIHEGDGESPVRSARVQPFRMDKAAVTNARFAQFIAATGYVTEAARFGWSFVFHDMLPAAMATQAAVGIEWWRRVDGAQWDRPEGPESALDGREEHPVTHVTWNDASAFAVWAGGRLPTEAEWEHAARGGLSDPVFPWGDREPDDTGFMPCNIWQGEFPDRNTGADGYRWVAPASSFEPNGYGLFNMSGNTWEWTADRWRVRSLSKAGKAVNAEATATNQRLMKGGSFLCHRSYCYRYRIAARHGNTADTSTSHIGFRVVYEAVN</sequence>
<dbReference type="Proteomes" id="UP001156691">
    <property type="component" value="Unassembled WGS sequence"/>
</dbReference>
<dbReference type="InterPro" id="IPR042095">
    <property type="entry name" value="SUMF_sf"/>
</dbReference>
<keyword evidence="4" id="KW-1185">Reference proteome</keyword>
<dbReference type="EMBL" id="BSNS01000011">
    <property type="protein sequence ID" value="GLQ55101.1"/>
    <property type="molecule type" value="Genomic_DNA"/>
</dbReference>
<feature type="region of interest" description="Disordered" evidence="1">
    <location>
        <begin position="27"/>
        <end position="60"/>
    </location>
</feature>
<feature type="region of interest" description="Disordered" evidence="1">
    <location>
        <begin position="1"/>
        <end position="20"/>
    </location>
</feature>
<evidence type="ECO:0000313" key="4">
    <source>
        <dbReference type="Proteomes" id="UP001156691"/>
    </source>
</evidence>
<dbReference type="PANTHER" id="PTHR23150:SF19">
    <property type="entry name" value="FORMYLGLYCINE-GENERATING ENZYME"/>
    <property type="match status" value="1"/>
</dbReference>
<proteinExistence type="predicted"/>
<dbReference type="Gene3D" id="3.90.1580.10">
    <property type="entry name" value="paralog of FGE (formylglycine-generating enzyme)"/>
    <property type="match status" value="1"/>
</dbReference>
<dbReference type="SUPFAM" id="SSF56436">
    <property type="entry name" value="C-type lectin-like"/>
    <property type="match status" value="1"/>
</dbReference>
<dbReference type="InterPro" id="IPR016187">
    <property type="entry name" value="CTDL_fold"/>
</dbReference>
<feature type="domain" description="Sulfatase-modifying factor enzyme-like" evidence="2">
    <location>
        <begin position="31"/>
        <end position="306"/>
    </location>
</feature>
<name>A0ABQ5W591_9HYPH</name>
<dbReference type="Pfam" id="PF03781">
    <property type="entry name" value="FGE-sulfatase"/>
    <property type="match status" value="1"/>
</dbReference>
<gene>
    <name evidence="3" type="ORF">GCM10010862_23600</name>
</gene>
<protein>
    <recommendedName>
        <fullName evidence="2">Sulfatase-modifying factor enzyme-like domain-containing protein</fullName>
    </recommendedName>
</protein>
<reference evidence="4" key="1">
    <citation type="journal article" date="2019" name="Int. J. Syst. Evol. Microbiol.">
        <title>The Global Catalogue of Microorganisms (GCM) 10K type strain sequencing project: providing services to taxonomists for standard genome sequencing and annotation.</title>
        <authorList>
            <consortium name="The Broad Institute Genomics Platform"/>
            <consortium name="The Broad Institute Genome Sequencing Center for Infectious Disease"/>
            <person name="Wu L."/>
            <person name="Ma J."/>
        </authorList>
    </citation>
    <scope>NUCLEOTIDE SEQUENCE [LARGE SCALE GENOMIC DNA]</scope>
    <source>
        <strain evidence="4">NBRC 112416</strain>
    </source>
</reference>
<dbReference type="InterPro" id="IPR005532">
    <property type="entry name" value="SUMF_dom"/>
</dbReference>
<dbReference type="PANTHER" id="PTHR23150">
    <property type="entry name" value="SULFATASE MODIFYING FACTOR 1, 2"/>
    <property type="match status" value="1"/>
</dbReference>
<accession>A0ABQ5W591</accession>